<name>A0AAV4PBH3_CAEEX</name>
<proteinExistence type="predicted"/>
<comment type="caution">
    <text evidence="2">The sequence shown here is derived from an EMBL/GenBank/DDBJ whole genome shotgun (WGS) entry which is preliminary data.</text>
</comment>
<feature type="region of interest" description="Disordered" evidence="1">
    <location>
        <begin position="1"/>
        <end position="22"/>
    </location>
</feature>
<evidence type="ECO:0000313" key="3">
    <source>
        <dbReference type="Proteomes" id="UP001054945"/>
    </source>
</evidence>
<evidence type="ECO:0000313" key="2">
    <source>
        <dbReference type="EMBL" id="GIX92502.1"/>
    </source>
</evidence>
<dbReference type="Proteomes" id="UP001054945">
    <property type="component" value="Unassembled WGS sequence"/>
</dbReference>
<evidence type="ECO:0000256" key="1">
    <source>
        <dbReference type="SAM" id="MobiDB-lite"/>
    </source>
</evidence>
<gene>
    <name evidence="2" type="ORF">CEXT_100281</name>
</gene>
<dbReference type="AlphaFoldDB" id="A0AAV4PBH3"/>
<protein>
    <submittedName>
        <fullName evidence="2">Uncharacterized protein</fullName>
    </submittedName>
</protein>
<dbReference type="EMBL" id="BPLR01004132">
    <property type="protein sequence ID" value="GIX92502.1"/>
    <property type="molecule type" value="Genomic_DNA"/>
</dbReference>
<accession>A0AAV4PBH3</accession>
<organism evidence="2 3">
    <name type="scientific">Caerostris extrusa</name>
    <name type="common">Bark spider</name>
    <name type="synonym">Caerostris bankana</name>
    <dbReference type="NCBI Taxonomy" id="172846"/>
    <lineage>
        <taxon>Eukaryota</taxon>
        <taxon>Metazoa</taxon>
        <taxon>Ecdysozoa</taxon>
        <taxon>Arthropoda</taxon>
        <taxon>Chelicerata</taxon>
        <taxon>Arachnida</taxon>
        <taxon>Araneae</taxon>
        <taxon>Araneomorphae</taxon>
        <taxon>Entelegynae</taxon>
        <taxon>Araneoidea</taxon>
        <taxon>Araneidae</taxon>
        <taxon>Caerostris</taxon>
    </lineage>
</organism>
<sequence>MARPGLEPETCGTERQPLGHQGVRRRLRISQLTPTAVFIQSYRQKMWVQSMWPVLHPLHICRFCALGSKQSDFDDNDLSNAGRHLLTMA</sequence>
<keyword evidence="3" id="KW-1185">Reference proteome</keyword>
<reference evidence="2 3" key="1">
    <citation type="submission" date="2021-06" db="EMBL/GenBank/DDBJ databases">
        <title>Caerostris extrusa draft genome.</title>
        <authorList>
            <person name="Kono N."/>
            <person name="Arakawa K."/>
        </authorList>
    </citation>
    <scope>NUCLEOTIDE SEQUENCE [LARGE SCALE GENOMIC DNA]</scope>
</reference>